<dbReference type="Proteomes" id="UP001556367">
    <property type="component" value="Unassembled WGS sequence"/>
</dbReference>
<accession>A0ABR3J403</accession>
<evidence type="ECO:0000313" key="2">
    <source>
        <dbReference type="Proteomes" id="UP001556367"/>
    </source>
</evidence>
<comment type="caution">
    <text evidence="1">The sequence shown here is derived from an EMBL/GenBank/DDBJ whole genome shotgun (WGS) entry which is preliminary data.</text>
</comment>
<sequence length="486" mass="54917">MHHGVQVVHELIYSPTMASIDHRTGPYALAQRLSRLGLSVRVESTTSFSSTETTVTHLTHSSLSTVHYGIGASTGSAIKALGKTVLRGFEPVIIRRRLATIEQNLPHATSGPDVDKIYDDLVELSRPNMYSLTIQRRALTLLGDSILGNKIEALIQALSRVASKHPAELQFIIPGLFTVQGMPDWDFLQFGESFQTASYNRRHRHYQFLMQFDECLSLIRLATRIIRISSLACRAVLKSGYLGVLDGMLPNTPMQLAIFEDLDTEYKLPFLDACALSLMAIAAYPEHHLELRTHPVSWPWARIVQQGALDLRSRAQPMSKIEDGETNYRGMYFYCSISDLCNGFSAIYESPLLYLFKILGKKPHDEQVSFVASLFQSVQCFDKEKDSDGDLKYEAQTLTLLYILRVVFPEYLEVYVEAGLAQFLLERLRGEKLLKLGDFPEIEPDSFFTRSDLERTHPPSIFKANSAIYDSVILTYRTFRVLSSIN</sequence>
<name>A0ABR3J403_9AGAR</name>
<dbReference type="EMBL" id="JASNQZ010000012">
    <property type="protein sequence ID" value="KAL0950369.1"/>
    <property type="molecule type" value="Genomic_DNA"/>
</dbReference>
<keyword evidence="2" id="KW-1185">Reference proteome</keyword>
<protein>
    <submittedName>
        <fullName evidence="1">Uncharacterized protein</fullName>
    </submittedName>
</protein>
<reference evidence="2" key="1">
    <citation type="submission" date="2024-06" db="EMBL/GenBank/DDBJ databases">
        <title>Multi-omics analyses provide insights into the biosynthesis of the anticancer antibiotic pleurotin in Hohenbuehelia grisea.</title>
        <authorList>
            <person name="Weaver J.A."/>
            <person name="Alberti F."/>
        </authorList>
    </citation>
    <scope>NUCLEOTIDE SEQUENCE [LARGE SCALE GENOMIC DNA]</scope>
    <source>
        <strain evidence="2">T-177</strain>
    </source>
</reference>
<evidence type="ECO:0000313" key="1">
    <source>
        <dbReference type="EMBL" id="KAL0950369.1"/>
    </source>
</evidence>
<gene>
    <name evidence="1" type="ORF">HGRIS_010335</name>
</gene>
<organism evidence="1 2">
    <name type="scientific">Hohenbuehelia grisea</name>
    <dbReference type="NCBI Taxonomy" id="104357"/>
    <lineage>
        <taxon>Eukaryota</taxon>
        <taxon>Fungi</taxon>
        <taxon>Dikarya</taxon>
        <taxon>Basidiomycota</taxon>
        <taxon>Agaricomycotina</taxon>
        <taxon>Agaricomycetes</taxon>
        <taxon>Agaricomycetidae</taxon>
        <taxon>Agaricales</taxon>
        <taxon>Pleurotineae</taxon>
        <taxon>Pleurotaceae</taxon>
        <taxon>Hohenbuehelia</taxon>
    </lineage>
</organism>
<proteinExistence type="predicted"/>